<gene>
    <name evidence="1" type="ORF">B0T22DRAFT_539346</name>
</gene>
<dbReference type="Gene3D" id="1.20.1170.10">
    <property type="match status" value="1"/>
</dbReference>
<dbReference type="SUPFAM" id="SSF58100">
    <property type="entry name" value="Bacterial hemolysins"/>
    <property type="match status" value="1"/>
</dbReference>
<reference evidence="1" key="1">
    <citation type="journal article" date="2023" name="Mol. Phylogenet. Evol.">
        <title>Genome-scale phylogeny and comparative genomics of the fungal order Sordariales.</title>
        <authorList>
            <person name="Hensen N."/>
            <person name="Bonometti L."/>
            <person name="Westerberg I."/>
            <person name="Brannstrom I.O."/>
            <person name="Guillou S."/>
            <person name="Cros-Aarteil S."/>
            <person name="Calhoun S."/>
            <person name="Haridas S."/>
            <person name="Kuo A."/>
            <person name="Mondo S."/>
            <person name="Pangilinan J."/>
            <person name="Riley R."/>
            <person name="LaButti K."/>
            <person name="Andreopoulos B."/>
            <person name="Lipzen A."/>
            <person name="Chen C."/>
            <person name="Yan M."/>
            <person name="Daum C."/>
            <person name="Ng V."/>
            <person name="Clum A."/>
            <person name="Steindorff A."/>
            <person name="Ohm R.A."/>
            <person name="Martin F."/>
            <person name="Silar P."/>
            <person name="Natvig D.O."/>
            <person name="Lalanne C."/>
            <person name="Gautier V."/>
            <person name="Ament-Velasquez S.L."/>
            <person name="Kruys A."/>
            <person name="Hutchinson M.I."/>
            <person name="Powell A.J."/>
            <person name="Barry K."/>
            <person name="Miller A.N."/>
            <person name="Grigoriev I.V."/>
            <person name="Debuchy R."/>
            <person name="Gladieux P."/>
            <person name="Hiltunen Thoren M."/>
            <person name="Johannesson H."/>
        </authorList>
    </citation>
    <scope>NUCLEOTIDE SEQUENCE</scope>
    <source>
        <strain evidence="1">CBS 314.62</strain>
    </source>
</reference>
<accession>A0AAE1C7V2</accession>
<dbReference type="CDD" id="cd22656">
    <property type="entry name" value="ClyA_Cry6Aa-like"/>
    <property type="match status" value="1"/>
</dbReference>
<dbReference type="Proteomes" id="UP001270362">
    <property type="component" value="Unassembled WGS sequence"/>
</dbReference>
<organism evidence="1 2">
    <name type="scientific">Podospora appendiculata</name>
    <dbReference type="NCBI Taxonomy" id="314037"/>
    <lineage>
        <taxon>Eukaryota</taxon>
        <taxon>Fungi</taxon>
        <taxon>Dikarya</taxon>
        <taxon>Ascomycota</taxon>
        <taxon>Pezizomycotina</taxon>
        <taxon>Sordariomycetes</taxon>
        <taxon>Sordariomycetidae</taxon>
        <taxon>Sordariales</taxon>
        <taxon>Podosporaceae</taxon>
        <taxon>Podospora</taxon>
    </lineage>
</organism>
<evidence type="ECO:0000313" key="2">
    <source>
        <dbReference type="Proteomes" id="UP001270362"/>
    </source>
</evidence>
<reference evidence="1" key="2">
    <citation type="submission" date="2023-06" db="EMBL/GenBank/DDBJ databases">
        <authorList>
            <consortium name="Lawrence Berkeley National Laboratory"/>
            <person name="Haridas S."/>
            <person name="Hensen N."/>
            <person name="Bonometti L."/>
            <person name="Westerberg I."/>
            <person name="Brannstrom I.O."/>
            <person name="Guillou S."/>
            <person name="Cros-Aarteil S."/>
            <person name="Calhoun S."/>
            <person name="Kuo A."/>
            <person name="Mondo S."/>
            <person name="Pangilinan J."/>
            <person name="Riley R."/>
            <person name="Labutti K."/>
            <person name="Andreopoulos B."/>
            <person name="Lipzen A."/>
            <person name="Chen C."/>
            <person name="Yanf M."/>
            <person name="Daum C."/>
            <person name="Ng V."/>
            <person name="Clum A."/>
            <person name="Steindorff A."/>
            <person name="Ohm R."/>
            <person name="Martin F."/>
            <person name="Silar P."/>
            <person name="Natvig D."/>
            <person name="Lalanne C."/>
            <person name="Gautier V."/>
            <person name="Ament-Velasquez S.L."/>
            <person name="Kruys A."/>
            <person name="Hutchinson M.I."/>
            <person name="Powell A.J."/>
            <person name="Barry K."/>
            <person name="Miller A.N."/>
            <person name="Grigoriev I.V."/>
            <person name="Debuchy R."/>
            <person name="Gladieux P."/>
            <person name="Thoren M.H."/>
            <person name="Johannesson H."/>
        </authorList>
    </citation>
    <scope>NUCLEOTIDE SEQUENCE</scope>
    <source>
        <strain evidence="1">CBS 314.62</strain>
    </source>
</reference>
<dbReference type="EMBL" id="JAULSO010000005">
    <property type="protein sequence ID" value="KAK3682203.1"/>
    <property type="molecule type" value="Genomic_DNA"/>
</dbReference>
<protein>
    <submittedName>
        <fullName evidence="1">Uncharacterized protein</fullName>
    </submittedName>
</protein>
<keyword evidence="2" id="KW-1185">Reference proteome</keyword>
<name>A0AAE1C7V2_9PEZI</name>
<evidence type="ECO:0000313" key="1">
    <source>
        <dbReference type="EMBL" id="KAK3682203.1"/>
    </source>
</evidence>
<dbReference type="AlphaFoldDB" id="A0AAE1C7V2"/>
<sequence length="559" mass="61718">MAAVDIARITEDVASRLDQGSHLAFKVEINPANVISSPTSTLPATIEKEYFILNSQYFIDLQVYLKTAMKLLSTEQEFADLYPITMFQQDFGKDTKTPALYSALSEILVGINNRCTSFSSNTFGPMVSLAGSISNFSVDAASTSGILRQNLEFIMNAPPTMNKQDILDKIAEAQLACTELKEAAFSASTKCGKFVKAIVAFKDVTEADKTKLYEVTDRTGAVLPTLAEMNTDIRSTVAEATANLRELAVRTNVERDKTKTNSGVRWYYFLAWLGLDFCISDIVQKAEAEKKIREAQLRDMLCQLPYHFATVGVAIEKVAKALTEMIGTFSKLETDLDYISERFDLIKGYVASGEKVEQRSALVSGLAQQFQATGLIVEKKVSGNSELPSLKLAAMALDILGTSYRGIDYTDYSKILFNDGENLLVRSVEPGFPEEADPNPKSIAVLHQFADERRIFVCRQFTANHSLKVGPIQDSRDDASVCNVVNPYPKPAGAKAKILAITYGGIEVRDPAVYDYCYARLAAKEAIAWRNETFGGDSWPHVQNYGTIFYTVDGGERIQ</sequence>
<comment type="caution">
    <text evidence="1">The sequence shown here is derived from an EMBL/GenBank/DDBJ whole genome shotgun (WGS) entry which is preliminary data.</text>
</comment>
<proteinExistence type="predicted"/>